<evidence type="ECO:0000313" key="2">
    <source>
        <dbReference type="EMBL" id="PWJ58292.1"/>
    </source>
</evidence>
<organism evidence="2 3">
    <name type="scientific">Dyadobacter jejuensis</name>
    <dbReference type="NCBI Taxonomy" id="1082580"/>
    <lineage>
        <taxon>Bacteria</taxon>
        <taxon>Pseudomonadati</taxon>
        <taxon>Bacteroidota</taxon>
        <taxon>Cytophagia</taxon>
        <taxon>Cytophagales</taxon>
        <taxon>Spirosomataceae</taxon>
        <taxon>Dyadobacter</taxon>
    </lineage>
</organism>
<protein>
    <submittedName>
        <fullName evidence="2">Uncharacterized protein</fullName>
    </submittedName>
</protein>
<accession>A0A316ALA1</accession>
<keyword evidence="1" id="KW-0812">Transmembrane</keyword>
<name>A0A316ALA1_9BACT</name>
<keyword evidence="1" id="KW-1133">Transmembrane helix</keyword>
<sequence>MNKAVRVTLHLILGSILIVATLVAALLVSPLLILYFLINLTVKMKRKKSLTPTSKIPTSGQ</sequence>
<dbReference type="RefSeq" id="WP_146202256.1">
    <property type="nucleotide sequence ID" value="NZ_QGDT01000004.1"/>
</dbReference>
<keyword evidence="3" id="KW-1185">Reference proteome</keyword>
<proteinExistence type="predicted"/>
<evidence type="ECO:0000256" key="1">
    <source>
        <dbReference type="SAM" id="Phobius"/>
    </source>
</evidence>
<keyword evidence="1" id="KW-0472">Membrane</keyword>
<dbReference type="Proteomes" id="UP000245880">
    <property type="component" value="Unassembled WGS sequence"/>
</dbReference>
<evidence type="ECO:0000313" key="3">
    <source>
        <dbReference type="Proteomes" id="UP000245880"/>
    </source>
</evidence>
<dbReference type="EMBL" id="QGDT01000004">
    <property type="protein sequence ID" value="PWJ58292.1"/>
    <property type="molecule type" value="Genomic_DNA"/>
</dbReference>
<reference evidence="2 3" key="1">
    <citation type="submission" date="2018-03" db="EMBL/GenBank/DDBJ databases">
        <title>Genomic Encyclopedia of Archaeal and Bacterial Type Strains, Phase II (KMG-II): from individual species to whole genera.</title>
        <authorList>
            <person name="Goeker M."/>
        </authorList>
    </citation>
    <scope>NUCLEOTIDE SEQUENCE [LARGE SCALE GENOMIC DNA]</scope>
    <source>
        <strain evidence="2 3">DSM 100346</strain>
    </source>
</reference>
<feature type="transmembrane region" description="Helical" evidence="1">
    <location>
        <begin position="12"/>
        <end position="38"/>
    </location>
</feature>
<comment type="caution">
    <text evidence="2">The sequence shown here is derived from an EMBL/GenBank/DDBJ whole genome shotgun (WGS) entry which is preliminary data.</text>
</comment>
<dbReference type="AlphaFoldDB" id="A0A316ALA1"/>
<gene>
    <name evidence="2" type="ORF">CLV98_104150</name>
</gene>